<protein>
    <recommendedName>
        <fullName evidence="2">Methyltransferase domain-containing protein</fullName>
    </recommendedName>
</protein>
<dbReference type="CDD" id="cd02440">
    <property type="entry name" value="AdoMet_MTases"/>
    <property type="match status" value="1"/>
</dbReference>
<feature type="domain" description="Methyltransferase" evidence="2">
    <location>
        <begin position="103"/>
        <end position="194"/>
    </location>
</feature>
<dbReference type="PANTHER" id="PTHR43591">
    <property type="entry name" value="METHYLTRANSFERASE"/>
    <property type="match status" value="1"/>
</dbReference>
<reference evidence="3 4" key="1">
    <citation type="submission" date="2020-12" db="EMBL/GenBank/DDBJ databases">
        <title>Metabolic potential, ecology and presence of endohyphal bacteria is reflected in genomic diversity of Mucoromycotina.</title>
        <authorList>
            <person name="Muszewska A."/>
            <person name="Okrasinska A."/>
            <person name="Steczkiewicz K."/>
            <person name="Drgas O."/>
            <person name="Orlowska M."/>
            <person name="Perlinska-Lenart U."/>
            <person name="Aleksandrzak-Piekarczyk T."/>
            <person name="Szatraj K."/>
            <person name="Zielenkiewicz U."/>
            <person name="Pilsyk S."/>
            <person name="Malc E."/>
            <person name="Mieczkowski P."/>
            <person name="Kruszewska J.S."/>
            <person name="Biernat P."/>
            <person name="Pawlowska J."/>
        </authorList>
    </citation>
    <scope>NUCLEOTIDE SEQUENCE [LARGE SCALE GENOMIC DNA]</scope>
    <source>
        <strain evidence="3 4">CBS 142.35</strain>
    </source>
</reference>
<dbReference type="SUPFAM" id="SSF53335">
    <property type="entry name" value="S-adenosyl-L-methionine-dependent methyltransferases"/>
    <property type="match status" value="1"/>
</dbReference>
<evidence type="ECO:0000313" key="4">
    <source>
        <dbReference type="Proteomes" id="UP000646827"/>
    </source>
</evidence>
<organism evidence="3 4">
    <name type="scientific">Circinella minor</name>
    <dbReference type="NCBI Taxonomy" id="1195481"/>
    <lineage>
        <taxon>Eukaryota</taxon>
        <taxon>Fungi</taxon>
        <taxon>Fungi incertae sedis</taxon>
        <taxon>Mucoromycota</taxon>
        <taxon>Mucoromycotina</taxon>
        <taxon>Mucoromycetes</taxon>
        <taxon>Mucorales</taxon>
        <taxon>Lichtheimiaceae</taxon>
        <taxon>Circinella</taxon>
    </lineage>
</organism>
<dbReference type="Gene3D" id="3.40.50.150">
    <property type="entry name" value="Vaccinia Virus protein VP39"/>
    <property type="match status" value="1"/>
</dbReference>
<dbReference type="PANTHER" id="PTHR43591:SF24">
    <property type="entry name" value="2-METHOXY-6-POLYPRENYL-1,4-BENZOQUINOL METHYLASE, MITOCHONDRIAL"/>
    <property type="match status" value="1"/>
</dbReference>
<evidence type="ECO:0000313" key="3">
    <source>
        <dbReference type="EMBL" id="KAG2218902.1"/>
    </source>
</evidence>
<feature type="region of interest" description="Disordered" evidence="1">
    <location>
        <begin position="15"/>
        <end position="41"/>
    </location>
</feature>
<dbReference type="GO" id="GO:0008168">
    <property type="term" value="F:methyltransferase activity"/>
    <property type="evidence" value="ECO:0007669"/>
    <property type="project" value="TreeGrafter"/>
</dbReference>
<feature type="compositionally biased region" description="Low complexity" evidence="1">
    <location>
        <begin position="22"/>
        <end position="41"/>
    </location>
</feature>
<dbReference type="OrthoDB" id="2013972at2759"/>
<dbReference type="InterPro" id="IPR029063">
    <property type="entry name" value="SAM-dependent_MTases_sf"/>
</dbReference>
<sequence>MGTFNFLRILLKKDSSSKKSNKSSTKSETTVESPTTSITTSSTFNEYAENGRRYHGRSDASYILPNDEEESDRVHMQHWIVKLAFSGNYDAPVGEALEVGDNVLDAGCGPATWPLEMSEMYPQSKFYGVDISLVFPTQIKPKNCEFSLHNLADPLPFPDHYFRFVHQRLLVMGHLKADWPKILKEFMRVTKPGGWIELTECIMPDLANPGPNMNVLMTAVNVIAKKKGLNPAVAYELKTLMEGAGAINVVDRRVVTPVGHGGKLGDLLWEDFYSLFITFRPIVAKSHPELEPPEAYDKFLKGAKDECREHKTGFIWHRTYGQKPSF</sequence>
<comment type="caution">
    <text evidence="3">The sequence shown here is derived from an EMBL/GenBank/DDBJ whole genome shotgun (WGS) entry which is preliminary data.</text>
</comment>
<gene>
    <name evidence="3" type="ORF">INT45_007803</name>
</gene>
<proteinExistence type="predicted"/>
<name>A0A8H7VHB9_9FUNG</name>
<dbReference type="InterPro" id="IPR041698">
    <property type="entry name" value="Methyltransf_25"/>
</dbReference>
<dbReference type="Pfam" id="PF13649">
    <property type="entry name" value="Methyltransf_25"/>
    <property type="match status" value="1"/>
</dbReference>
<dbReference type="Proteomes" id="UP000646827">
    <property type="component" value="Unassembled WGS sequence"/>
</dbReference>
<dbReference type="AlphaFoldDB" id="A0A8H7VHB9"/>
<evidence type="ECO:0000256" key="1">
    <source>
        <dbReference type="SAM" id="MobiDB-lite"/>
    </source>
</evidence>
<accession>A0A8H7VHB9</accession>
<dbReference type="EMBL" id="JAEPRB010000204">
    <property type="protein sequence ID" value="KAG2218902.1"/>
    <property type="molecule type" value="Genomic_DNA"/>
</dbReference>
<keyword evidence="4" id="KW-1185">Reference proteome</keyword>
<evidence type="ECO:0000259" key="2">
    <source>
        <dbReference type="Pfam" id="PF13649"/>
    </source>
</evidence>